<evidence type="ECO:0000259" key="1">
    <source>
        <dbReference type="PROSITE" id="PS50943"/>
    </source>
</evidence>
<gene>
    <name evidence="2" type="ORF">GYN02_21380</name>
</gene>
<dbReference type="RefSeq" id="WP_203303865.1">
    <property type="nucleotide sequence ID" value="NZ_JAAEBW010000017.1"/>
</dbReference>
<dbReference type="InterPro" id="IPR010982">
    <property type="entry name" value="Lambda_DNA-bd_dom_sf"/>
</dbReference>
<dbReference type="CDD" id="cd00093">
    <property type="entry name" value="HTH_XRE"/>
    <property type="match status" value="1"/>
</dbReference>
<proteinExistence type="predicted"/>
<organism evidence="2 3">
    <name type="scientific">Pseudomonas weihenstephanensis</name>
    <dbReference type="NCBI Taxonomy" id="1608994"/>
    <lineage>
        <taxon>Bacteria</taxon>
        <taxon>Pseudomonadati</taxon>
        <taxon>Pseudomonadota</taxon>
        <taxon>Gammaproteobacteria</taxon>
        <taxon>Pseudomonadales</taxon>
        <taxon>Pseudomonadaceae</taxon>
        <taxon>Pseudomonas</taxon>
    </lineage>
</organism>
<dbReference type="Pfam" id="PF01381">
    <property type="entry name" value="HTH_3"/>
    <property type="match status" value="1"/>
</dbReference>
<dbReference type="Gene3D" id="1.10.260.40">
    <property type="entry name" value="lambda repressor-like DNA-binding domains"/>
    <property type="match status" value="1"/>
</dbReference>
<accession>A0ABS1ZMQ7</accession>
<dbReference type="Proteomes" id="UP000809529">
    <property type="component" value="Unassembled WGS sequence"/>
</dbReference>
<evidence type="ECO:0000313" key="3">
    <source>
        <dbReference type="Proteomes" id="UP000809529"/>
    </source>
</evidence>
<keyword evidence="3" id="KW-1185">Reference proteome</keyword>
<name>A0ABS1ZMQ7_9PSED</name>
<sequence>MNIHGMTDDAIALELGARIQRQRLNRNKTQDQIAEAVGVSKPTIIQLERGQAKLTTLISVMRALGMLDQVDQIVPEVPASPIQVYKMAGTVRKRATSQAVRACTGKFVAKANKTATKVTHSKRANKDKSEW</sequence>
<evidence type="ECO:0000313" key="2">
    <source>
        <dbReference type="EMBL" id="MBM1197718.1"/>
    </source>
</evidence>
<dbReference type="EMBL" id="JAAEBW010000017">
    <property type="protein sequence ID" value="MBM1197718.1"/>
    <property type="molecule type" value="Genomic_DNA"/>
</dbReference>
<dbReference type="SMART" id="SM00530">
    <property type="entry name" value="HTH_XRE"/>
    <property type="match status" value="1"/>
</dbReference>
<dbReference type="SUPFAM" id="SSF47413">
    <property type="entry name" value="lambda repressor-like DNA-binding domains"/>
    <property type="match status" value="1"/>
</dbReference>
<protein>
    <submittedName>
        <fullName evidence="2">Helix-turn-helix transcriptional regulator</fullName>
    </submittedName>
</protein>
<feature type="domain" description="HTH cro/C1-type" evidence="1">
    <location>
        <begin position="19"/>
        <end position="70"/>
    </location>
</feature>
<dbReference type="InterPro" id="IPR001387">
    <property type="entry name" value="Cro/C1-type_HTH"/>
</dbReference>
<dbReference type="PROSITE" id="PS50943">
    <property type="entry name" value="HTH_CROC1"/>
    <property type="match status" value="1"/>
</dbReference>
<comment type="caution">
    <text evidence="2">The sequence shown here is derived from an EMBL/GenBank/DDBJ whole genome shotgun (WGS) entry which is preliminary data.</text>
</comment>
<reference evidence="2 3" key="1">
    <citation type="submission" date="2020-01" db="EMBL/GenBank/DDBJ databases">
        <title>Comparative genomics of meat spoilage bacteria.</title>
        <authorList>
            <person name="Hilgarth M."/>
            <person name="Vogel R.F."/>
        </authorList>
    </citation>
    <scope>NUCLEOTIDE SEQUENCE [LARGE SCALE GENOMIC DNA]</scope>
    <source>
        <strain evidence="2 3">TMW2.2077</strain>
    </source>
</reference>